<dbReference type="Pfam" id="PF03140">
    <property type="entry name" value="DUF247"/>
    <property type="match status" value="1"/>
</dbReference>
<dbReference type="OrthoDB" id="2356035at2759"/>
<feature type="region of interest" description="Disordered" evidence="1">
    <location>
        <begin position="290"/>
        <end position="317"/>
    </location>
</feature>
<organism evidence="3 4">
    <name type="scientific">Macleaya cordata</name>
    <name type="common">Five-seeded plume-poppy</name>
    <name type="synonym">Bocconia cordata</name>
    <dbReference type="NCBI Taxonomy" id="56857"/>
    <lineage>
        <taxon>Eukaryota</taxon>
        <taxon>Viridiplantae</taxon>
        <taxon>Streptophyta</taxon>
        <taxon>Embryophyta</taxon>
        <taxon>Tracheophyta</taxon>
        <taxon>Spermatophyta</taxon>
        <taxon>Magnoliopsida</taxon>
        <taxon>Ranunculales</taxon>
        <taxon>Papaveraceae</taxon>
        <taxon>Papaveroideae</taxon>
        <taxon>Macleaya</taxon>
    </lineage>
</organism>
<protein>
    <submittedName>
        <fullName evidence="3">Uncharacterized protein</fullName>
    </submittedName>
</protein>
<feature type="compositionally biased region" description="Basic and acidic residues" evidence="1">
    <location>
        <begin position="304"/>
        <end position="313"/>
    </location>
</feature>
<feature type="compositionally biased region" description="Acidic residues" evidence="1">
    <location>
        <begin position="290"/>
        <end position="303"/>
    </location>
</feature>
<dbReference type="OMA" id="QWLIQIR"/>
<dbReference type="InterPro" id="IPR004158">
    <property type="entry name" value="DUF247_pln"/>
</dbReference>
<proteinExistence type="predicted"/>
<keyword evidence="4" id="KW-1185">Reference proteome</keyword>
<dbReference type="PANTHER" id="PTHR31170:SF25">
    <property type="entry name" value="BNAA09G04570D PROTEIN"/>
    <property type="match status" value="1"/>
</dbReference>
<evidence type="ECO:0000256" key="2">
    <source>
        <dbReference type="SAM" id="Phobius"/>
    </source>
</evidence>
<keyword evidence="2" id="KW-0472">Membrane</keyword>
<dbReference type="Proteomes" id="UP000195402">
    <property type="component" value="Unassembled WGS sequence"/>
</dbReference>
<keyword evidence="2" id="KW-1133">Transmembrane helix</keyword>
<accession>A0A200QPY4</accession>
<feature type="transmembrane region" description="Helical" evidence="2">
    <location>
        <begin position="555"/>
        <end position="581"/>
    </location>
</feature>
<evidence type="ECO:0000256" key="1">
    <source>
        <dbReference type="SAM" id="MobiDB-lite"/>
    </source>
</evidence>
<dbReference type="STRING" id="56857.A0A200QPY4"/>
<dbReference type="EMBL" id="MVGT01001380">
    <property type="protein sequence ID" value="OVA12482.1"/>
    <property type="molecule type" value="Genomic_DNA"/>
</dbReference>
<dbReference type="AlphaFoldDB" id="A0A200QPY4"/>
<gene>
    <name evidence="3" type="ORF">BVC80_1791g52</name>
</gene>
<reference evidence="3 4" key="1">
    <citation type="journal article" date="2017" name="Mol. Plant">
        <title>The Genome of Medicinal Plant Macleaya cordata Provides New Insights into Benzylisoquinoline Alkaloids Metabolism.</title>
        <authorList>
            <person name="Liu X."/>
            <person name="Liu Y."/>
            <person name="Huang P."/>
            <person name="Ma Y."/>
            <person name="Qing Z."/>
            <person name="Tang Q."/>
            <person name="Cao H."/>
            <person name="Cheng P."/>
            <person name="Zheng Y."/>
            <person name="Yuan Z."/>
            <person name="Zhou Y."/>
            <person name="Liu J."/>
            <person name="Tang Z."/>
            <person name="Zhuo Y."/>
            <person name="Zhang Y."/>
            <person name="Yu L."/>
            <person name="Huang J."/>
            <person name="Yang P."/>
            <person name="Peng Q."/>
            <person name="Zhang J."/>
            <person name="Jiang W."/>
            <person name="Zhang Z."/>
            <person name="Lin K."/>
            <person name="Ro D.K."/>
            <person name="Chen X."/>
            <person name="Xiong X."/>
            <person name="Shang Y."/>
            <person name="Huang S."/>
            <person name="Zeng J."/>
        </authorList>
    </citation>
    <scope>NUCLEOTIDE SEQUENCE [LARGE SCALE GENOMIC DNA]</scope>
    <source>
        <strain evidence="4">cv. BLH2017</strain>
        <tissue evidence="3">Root</tissue>
    </source>
</reference>
<comment type="caution">
    <text evidence="3">The sequence shown here is derived from an EMBL/GenBank/DDBJ whole genome shotgun (WGS) entry which is preliminary data.</text>
</comment>
<dbReference type="PANTHER" id="PTHR31170">
    <property type="entry name" value="BNAC04G53230D PROTEIN"/>
    <property type="match status" value="1"/>
</dbReference>
<evidence type="ECO:0000313" key="3">
    <source>
        <dbReference type="EMBL" id="OVA12482.1"/>
    </source>
</evidence>
<evidence type="ECO:0000313" key="4">
    <source>
        <dbReference type="Proteomes" id="UP000195402"/>
    </source>
</evidence>
<dbReference type="InParanoid" id="A0A200QPY4"/>
<name>A0A200QPY4_MACCD</name>
<sequence length="602" mass="68744">MSSSPPSLSSSSLLKAAATAAVMSSPSNWNSDEPQWLIQIRRNLEEEHEDDDNDTVCIFHVPKTLMSYKPETYIPQQVALGPYHYKRPELYASGRHKVAAAKRAQKQLNNNPSCPKFEHLVHNYLTKLEPKIRSCYHGYLDFKPNTLAWIVAVDASFVLEFLQICAIREGVSTDLLLSISVSSSTTTSSSYLFPHTSGSGRKSAQNVILRDIMMLENQLPLFLLRKMLEIQYSSLETADNVLRSMLIGLFKEVSPIKMTDEYFLSINQVAHCAHLLDFLYHMLVPPKQQEEEDDEINEFDEENDRASMDDNSKESFGNTSHVKQLFNEVWNSISKLNRGPMHTLKKVMISKPVALVAKLPWTIITHLPGFALLKKPIENLIFSHKDKEQIKPENNDDHHLKPPLMEEINIPSVAELYKSGVRFLPITNGNIEMIRFDEKMATLHLPILCLDVNSDVVLRNLVAYEASIASGQLVFTRFTELMNGIIDTEEDAKLLREGGIVLNHLKTDEEVASLWNGMSRSVRLTNVPFLDKMIEDVNKYYSRRWRVKLKKFMKIYVFGSWQFLTFLAAILLLLMTTLQAFCSIYSCARIFRIPVVELTQQP</sequence>
<keyword evidence="2" id="KW-0812">Transmembrane</keyword>